<feature type="signal peptide" evidence="14">
    <location>
        <begin position="1"/>
        <end position="30"/>
    </location>
</feature>
<keyword evidence="8" id="KW-0391">Immunity</keyword>
<evidence type="ECO:0000256" key="5">
    <source>
        <dbReference type="ARBA" id="ARBA00022692"/>
    </source>
</evidence>
<keyword evidence="9 13" id="KW-1133">Transmembrane helix</keyword>
<name>A0A2H4HI01_9CAEN</name>
<keyword evidence="5 13" id="KW-0812">Transmembrane</keyword>
<comment type="similarity">
    <text evidence="2">Belongs to the Toll-like receptor family.</text>
</comment>
<dbReference type="GO" id="GO:0004888">
    <property type="term" value="F:transmembrane signaling receptor activity"/>
    <property type="evidence" value="ECO:0007669"/>
    <property type="project" value="InterPro"/>
</dbReference>
<keyword evidence="10 13" id="KW-0472">Membrane</keyword>
<dbReference type="InterPro" id="IPR000157">
    <property type="entry name" value="TIR_dom"/>
</dbReference>
<sequence>MSVKTELRVAMRGLVLLLLLLSTLAPAVVSSSFELFDPVKDLEESTGYSTCNTFSDQDGPRYDCYMQKCWCTKSAANCSGSGLPYIPKLPNGILFLNFSYNGVVSIGEDFFSNVTSLTAISLDGNAIQNVSNISHDVLRTMLSLDTLTCVDLRFGNMKNLHTNTFSSLHAVQEIFLPYNQINVVNFADFAKLTKLRQLAFDWNKIYQLSSTRMPALQDLSLNNNGLMEFPDTCDDSSLHPEDGGSYFPSLTYLNLQANKIRSLPVRVCLPKLEILNLCVNTIPELYTGMFSAQVFPSLQAVYLQNMQPHIEKIDANAFSNPGLQKISLMYNYIQFSLYDQYSSLGFAGCPNLTELVLSHNALSGLTDDRFLELFGHLRQLKRLFIGGADFPEITERTFASFPHLQLVELYLNKVPSVADGAFDHCKGLKDLRLNANRITTITEKTFSAELRKSLTHLDLSNNPYLCDCNLLWFSQWLRSNDSMFKYPWSEYNCTNAGGVPVASFHMAEQACIWTPTVYIYIIIIATILITSTVASACLFSYRWQLRLLCYDASRSRSEVRRQRLATGSFKYDVFVSYASEDQQWIRLQLMPELVKLGLRPCIHERDFIPGKNIVENIVDCVQASKKVLMVFSPHFVRSRWCQYELDFCINHVMEQGDALIVVCLEDVVWRDMSSSMVFVMKAITYIQWAEYDDAKTAFWGRLKIAFREVVPIVKDKPNEMSKVKRGTRRKGQGLPSRALHRRRRYRYPDLHSCRRMDL</sequence>
<dbReference type="PROSITE" id="PS50104">
    <property type="entry name" value="TIR"/>
    <property type="match status" value="1"/>
</dbReference>
<dbReference type="InterPro" id="IPR035897">
    <property type="entry name" value="Toll_tir_struct_dom_sf"/>
</dbReference>
<feature type="transmembrane region" description="Helical" evidence="13">
    <location>
        <begin position="517"/>
        <end position="541"/>
    </location>
</feature>
<dbReference type="Gene3D" id="3.40.50.10140">
    <property type="entry name" value="Toll/interleukin-1 receptor homology (TIR) domain"/>
    <property type="match status" value="1"/>
</dbReference>
<proteinExistence type="evidence at transcript level"/>
<dbReference type="FunFam" id="3.40.50.10140:FF:000001">
    <property type="entry name" value="Toll-like receptor 2"/>
    <property type="match status" value="1"/>
</dbReference>
<evidence type="ECO:0000256" key="3">
    <source>
        <dbReference type="ARBA" id="ARBA00022588"/>
    </source>
</evidence>
<feature type="domain" description="TIR" evidence="15">
    <location>
        <begin position="569"/>
        <end position="706"/>
    </location>
</feature>
<evidence type="ECO:0000256" key="4">
    <source>
        <dbReference type="ARBA" id="ARBA00022614"/>
    </source>
</evidence>
<protein>
    <submittedName>
        <fullName evidence="16">Toll-like recptor 5</fullName>
    </submittedName>
</protein>
<dbReference type="Gene3D" id="3.80.10.10">
    <property type="entry name" value="Ribonuclease Inhibitor"/>
    <property type="match status" value="2"/>
</dbReference>
<dbReference type="PANTHER" id="PTHR24365:SF530">
    <property type="entry name" value="MSTPROX-RELATED"/>
    <property type="match status" value="1"/>
</dbReference>
<dbReference type="SUPFAM" id="SSF52058">
    <property type="entry name" value="L domain-like"/>
    <property type="match status" value="1"/>
</dbReference>
<dbReference type="GO" id="GO:0005886">
    <property type="term" value="C:plasma membrane"/>
    <property type="evidence" value="ECO:0007669"/>
    <property type="project" value="TreeGrafter"/>
</dbReference>
<dbReference type="Pfam" id="PF13855">
    <property type="entry name" value="LRR_8"/>
    <property type="match status" value="2"/>
</dbReference>
<comment type="subcellular location">
    <subcellularLocation>
        <location evidence="1">Membrane</location>
        <topology evidence="1">Single-pass type I membrane protein</topology>
    </subcellularLocation>
</comment>
<evidence type="ECO:0000256" key="11">
    <source>
        <dbReference type="ARBA" id="ARBA00023170"/>
    </source>
</evidence>
<dbReference type="InterPro" id="IPR003591">
    <property type="entry name" value="Leu-rich_rpt_typical-subtyp"/>
</dbReference>
<keyword evidence="4" id="KW-0433">Leucine-rich repeat</keyword>
<dbReference type="AlphaFoldDB" id="A0A2H4HI01"/>
<dbReference type="PROSITE" id="PS51450">
    <property type="entry name" value="LRR"/>
    <property type="match status" value="2"/>
</dbReference>
<dbReference type="SMART" id="SM00369">
    <property type="entry name" value="LRR_TYP"/>
    <property type="match status" value="8"/>
</dbReference>
<evidence type="ECO:0000256" key="8">
    <source>
        <dbReference type="ARBA" id="ARBA00022859"/>
    </source>
</evidence>
<dbReference type="InterPro" id="IPR000483">
    <property type="entry name" value="Cys-rich_flank_reg_C"/>
</dbReference>
<dbReference type="EMBL" id="KY608723">
    <property type="protein sequence ID" value="ARQ14823.1"/>
    <property type="molecule type" value="mRNA"/>
</dbReference>
<keyword evidence="7" id="KW-0677">Repeat</keyword>
<organism evidence="16">
    <name type="scientific">Oncomelania hupensis</name>
    <dbReference type="NCBI Taxonomy" id="56141"/>
    <lineage>
        <taxon>Eukaryota</taxon>
        <taxon>Metazoa</taxon>
        <taxon>Spiralia</taxon>
        <taxon>Lophotrochozoa</taxon>
        <taxon>Mollusca</taxon>
        <taxon>Gastropoda</taxon>
        <taxon>Caenogastropoda</taxon>
        <taxon>Littorinimorpha</taxon>
        <taxon>Truncatelloidea</taxon>
        <taxon>Pomatiopsidae</taxon>
        <taxon>Oncomelania</taxon>
    </lineage>
</organism>
<reference evidence="16" key="1">
    <citation type="submission" date="2017-02" db="EMBL/GenBank/DDBJ databases">
        <title>Identification of toll-like receptors in Oncomelania hupensis and defense against Schistosoma japonicum.</title>
        <authorList>
            <person name="Zhao Q.P."/>
            <person name="Gao Q."/>
            <person name="Li Y.W."/>
            <person name="Zhang Y."/>
            <person name="Dong H.F."/>
        </authorList>
    </citation>
    <scope>NUCLEOTIDE SEQUENCE</scope>
    <source>
        <tissue evidence="16">Whole soft body</tissue>
    </source>
</reference>
<dbReference type="SMART" id="SM00082">
    <property type="entry name" value="LRRCT"/>
    <property type="match status" value="1"/>
</dbReference>
<evidence type="ECO:0000256" key="7">
    <source>
        <dbReference type="ARBA" id="ARBA00022737"/>
    </source>
</evidence>
<feature type="chain" id="PRO_5014160611" evidence="14">
    <location>
        <begin position="31"/>
        <end position="758"/>
    </location>
</feature>
<evidence type="ECO:0000256" key="6">
    <source>
        <dbReference type="ARBA" id="ARBA00022729"/>
    </source>
</evidence>
<evidence type="ECO:0000256" key="2">
    <source>
        <dbReference type="ARBA" id="ARBA00009634"/>
    </source>
</evidence>
<dbReference type="SUPFAM" id="SSF52200">
    <property type="entry name" value="Toll/Interleukin receptor TIR domain"/>
    <property type="match status" value="1"/>
</dbReference>
<dbReference type="PRINTS" id="PR01537">
    <property type="entry name" value="INTRLKN1R1F"/>
</dbReference>
<evidence type="ECO:0000256" key="14">
    <source>
        <dbReference type="SAM" id="SignalP"/>
    </source>
</evidence>
<dbReference type="GO" id="GO:0002224">
    <property type="term" value="P:toll-like receptor signaling pathway"/>
    <property type="evidence" value="ECO:0007669"/>
    <property type="project" value="InterPro"/>
</dbReference>
<evidence type="ECO:0000313" key="16">
    <source>
        <dbReference type="EMBL" id="ARQ14823.1"/>
    </source>
</evidence>
<evidence type="ECO:0000256" key="9">
    <source>
        <dbReference type="ARBA" id="ARBA00022989"/>
    </source>
</evidence>
<accession>A0A2H4HI01</accession>
<keyword evidence="11" id="KW-0675">Receptor</keyword>
<keyword evidence="3" id="KW-0399">Innate immunity</keyword>
<evidence type="ECO:0000256" key="12">
    <source>
        <dbReference type="ARBA" id="ARBA00023180"/>
    </source>
</evidence>
<gene>
    <name evidence="16" type="primary">TLR5</name>
</gene>
<evidence type="ECO:0000259" key="15">
    <source>
        <dbReference type="PROSITE" id="PS50104"/>
    </source>
</evidence>
<dbReference type="InterPro" id="IPR001611">
    <property type="entry name" value="Leu-rich_rpt"/>
</dbReference>
<dbReference type="PIRSF" id="PIRSF037595">
    <property type="entry name" value="Toll-like_receptor"/>
    <property type="match status" value="1"/>
</dbReference>
<keyword evidence="12" id="KW-0325">Glycoprotein</keyword>
<dbReference type="InterPro" id="IPR017241">
    <property type="entry name" value="Toll-like_receptor"/>
</dbReference>
<evidence type="ECO:0000256" key="10">
    <source>
        <dbReference type="ARBA" id="ARBA00023136"/>
    </source>
</evidence>
<dbReference type="SMART" id="SM00255">
    <property type="entry name" value="TIR"/>
    <property type="match status" value="1"/>
</dbReference>
<dbReference type="InterPro" id="IPR032675">
    <property type="entry name" value="LRR_dom_sf"/>
</dbReference>
<evidence type="ECO:0000256" key="13">
    <source>
        <dbReference type="SAM" id="Phobius"/>
    </source>
</evidence>
<keyword evidence="6 14" id="KW-0732">Signal</keyword>
<dbReference type="PANTHER" id="PTHR24365">
    <property type="entry name" value="TOLL-LIKE RECEPTOR"/>
    <property type="match status" value="1"/>
</dbReference>
<dbReference type="Pfam" id="PF13676">
    <property type="entry name" value="TIR_2"/>
    <property type="match status" value="1"/>
</dbReference>
<evidence type="ECO:0000256" key="1">
    <source>
        <dbReference type="ARBA" id="ARBA00004479"/>
    </source>
</evidence>
<dbReference type="GO" id="GO:0045087">
    <property type="term" value="P:innate immune response"/>
    <property type="evidence" value="ECO:0007669"/>
    <property type="project" value="UniProtKB-KW"/>
</dbReference>